<evidence type="ECO:0000259" key="3">
    <source>
        <dbReference type="PROSITE" id="PS50011"/>
    </source>
</evidence>
<dbReference type="GO" id="GO:0004672">
    <property type="term" value="F:protein kinase activity"/>
    <property type="evidence" value="ECO:0007669"/>
    <property type="project" value="InterPro"/>
</dbReference>
<evidence type="ECO:0000256" key="1">
    <source>
        <dbReference type="ARBA" id="ARBA00009670"/>
    </source>
</evidence>
<dbReference type="GO" id="GO:0005524">
    <property type="term" value="F:ATP binding"/>
    <property type="evidence" value="ECO:0007669"/>
    <property type="project" value="InterPro"/>
</dbReference>
<evidence type="ECO:0000313" key="5">
    <source>
        <dbReference type="Proteomes" id="UP000094828"/>
    </source>
</evidence>
<dbReference type="PROSITE" id="PS50011">
    <property type="entry name" value="PROTEIN_KINASE_DOM"/>
    <property type="match status" value="1"/>
</dbReference>
<dbReference type="EMBL" id="LYDR01000128">
    <property type="protein sequence ID" value="ODA29495.1"/>
    <property type="molecule type" value="Genomic_DNA"/>
</dbReference>
<dbReference type="STRING" id="1841610.A6X21_08575"/>
<proteinExistence type="inferred from homology"/>
<dbReference type="PANTHER" id="PTHR10566:SF113">
    <property type="entry name" value="PROTEIN ACTIVITY OF BC1 COMPLEX KINASE 7, CHLOROPLASTIC"/>
    <property type="match status" value="1"/>
</dbReference>
<keyword evidence="2" id="KW-1133">Transmembrane helix</keyword>
<dbReference type="InterPro" id="IPR000719">
    <property type="entry name" value="Prot_kinase_dom"/>
</dbReference>
<dbReference type="Pfam" id="PF03109">
    <property type="entry name" value="ABC1"/>
    <property type="match status" value="1"/>
</dbReference>
<name>A0A1C3E8C2_9PLAN</name>
<dbReference type="CDD" id="cd05121">
    <property type="entry name" value="ABC1_ADCK3-like"/>
    <property type="match status" value="1"/>
</dbReference>
<feature type="transmembrane region" description="Helical" evidence="2">
    <location>
        <begin position="529"/>
        <end position="551"/>
    </location>
</feature>
<feature type="transmembrane region" description="Helical" evidence="2">
    <location>
        <begin position="505"/>
        <end position="523"/>
    </location>
</feature>
<sequence>MESSPFRLLRNLSRTREIATVLLNHGFGDLVDRIGLREVWYQSIRRVFFWRRHKPLQKCTTVERVRLSLESLGPTFIKFGQVMSTRPDIVPPAMITELKKLQEHVPPFGSEAAIREVESELGKPVHELYREFDMEPLAAGSLAQVHRAVAFDGSQLVVKIRRPNVVRDIERDLSLLEQMAVLAEAHVPETRVFDPTGLVKHFARSIRREVNFAREGRTMDEFRRLFADDPSLYVPKVWMDLTTEAVLTMEYIDGIKVDDRDALVNAGCDPCAVAASGARLYMKQAFELGVFHGDPHPGNVRVKPCGTIVLLDFGMIGILDADIREQLVDLFVAISRQDVPLAVRAVLKFGESSTAVDEALLHVDMRDFLGNYYGVPLDKLNVGTLLGDFMSLLTTHQIRCPGSLMLLIRAIVTLEGIGRRLDPDFNLAPVLQPYIENVVRARFSPQRLRAEFRAEAKKLWNVAHELPAHINKAVAKLSQDDLRVHLEHQGLGQLILELERASNRLVVGFVVSALIVASALIIRQGMDSLWFSVPIYFTSSVLALWLIYGIFRSGRL</sequence>
<dbReference type="OrthoDB" id="9795390at2"/>
<comment type="caution">
    <text evidence="4">The sequence shown here is derived from an EMBL/GenBank/DDBJ whole genome shotgun (WGS) entry which is preliminary data.</text>
</comment>
<dbReference type="SUPFAM" id="SSF56112">
    <property type="entry name" value="Protein kinase-like (PK-like)"/>
    <property type="match status" value="1"/>
</dbReference>
<dbReference type="InterPro" id="IPR011009">
    <property type="entry name" value="Kinase-like_dom_sf"/>
</dbReference>
<keyword evidence="4" id="KW-0830">Ubiquinone</keyword>
<keyword evidence="2" id="KW-0472">Membrane</keyword>
<organism evidence="4 5">
    <name type="scientific">Planctopirus hydrillae</name>
    <dbReference type="NCBI Taxonomy" id="1841610"/>
    <lineage>
        <taxon>Bacteria</taxon>
        <taxon>Pseudomonadati</taxon>
        <taxon>Planctomycetota</taxon>
        <taxon>Planctomycetia</taxon>
        <taxon>Planctomycetales</taxon>
        <taxon>Planctomycetaceae</taxon>
        <taxon>Planctopirus</taxon>
    </lineage>
</organism>
<keyword evidence="2" id="KW-0812">Transmembrane</keyword>
<protein>
    <submittedName>
        <fullName evidence="4">Ubiquinone biosynthesis protein</fullName>
    </submittedName>
</protein>
<comment type="similarity">
    <text evidence="1">Belongs to the protein kinase superfamily. ADCK protein kinase family.</text>
</comment>
<dbReference type="PANTHER" id="PTHR10566">
    <property type="entry name" value="CHAPERONE-ACTIVITY OF BC1 COMPLEX CABC1 -RELATED"/>
    <property type="match status" value="1"/>
</dbReference>
<evidence type="ECO:0000256" key="2">
    <source>
        <dbReference type="SAM" id="Phobius"/>
    </source>
</evidence>
<gene>
    <name evidence="4" type="ORF">A6X21_08575</name>
</gene>
<accession>A0A1C3E8C2</accession>
<dbReference type="AlphaFoldDB" id="A0A1C3E8C2"/>
<reference evidence="4 5" key="1">
    <citation type="submission" date="2016-05" db="EMBL/GenBank/DDBJ databases">
        <title>Genomic and physiological characterization of Planctopirus sp. isolated from fresh water lake.</title>
        <authorList>
            <person name="Subhash Y."/>
            <person name="Ramana C."/>
        </authorList>
    </citation>
    <scope>NUCLEOTIDE SEQUENCE [LARGE SCALE GENOMIC DNA]</scope>
    <source>
        <strain evidence="4 5">JC280</strain>
    </source>
</reference>
<feature type="domain" description="Protein kinase" evidence="3">
    <location>
        <begin position="131"/>
        <end position="467"/>
    </location>
</feature>
<dbReference type="InterPro" id="IPR050154">
    <property type="entry name" value="UbiB_kinase"/>
</dbReference>
<evidence type="ECO:0000313" key="4">
    <source>
        <dbReference type="EMBL" id="ODA29495.1"/>
    </source>
</evidence>
<keyword evidence="5" id="KW-1185">Reference proteome</keyword>
<dbReference type="InterPro" id="IPR004147">
    <property type="entry name" value="ABC1_dom"/>
</dbReference>
<dbReference type="Proteomes" id="UP000094828">
    <property type="component" value="Unassembled WGS sequence"/>
</dbReference>